<reference evidence="2 3" key="1">
    <citation type="submission" date="2020-01" db="EMBL/GenBank/DDBJ databases">
        <title>Ponticoccus aerotolerans gen. nov., sp. nov., an anaerobic bacterium and proposal of Ponticoccusceae fam. nov., Ponticoccusles ord. nov. and Ponticoccuse classis nov. in the phylum Kiritimatiellaeota.</title>
        <authorList>
            <person name="Zhou L.Y."/>
            <person name="Du Z.J."/>
        </authorList>
    </citation>
    <scope>NUCLEOTIDE SEQUENCE [LARGE SCALE GENOMIC DNA]</scope>
    <source>
        <strain evidence="2 3">S-5007</strain>
    </source>
</reference>
<dbReference type="RefSeq" id="WP_160627737.1">
    <property type="nucleotide sequence ID" value="NZ_CP047593.1"/>
</dbReference>
<dbReference type="SUPFAM" id="SSF48452">
    <property type="entry name" value="TPR-like"/>
    <property type="match status" value="3"/>
</dbReference>
<evidence type="ECO:0000313" key="2">
    <source>
        <dbReference type="EMBL" id="QHI68933.1"/>
    </source>
</evidence>
<dbReference type="EMBL" id="CP047593">
    <property type="protein sequence ID" value="QHI68933.1"/>
    <property type="molecule type" value="Genomic_DNA"/>
</dbReference>
<evidence type="ECO:0000313" key="3">
    <source>
        <dbReference type="Proteomes" id="UP000464954"/>
    </source>
</evidence>
<dbReference type="Pfam" id="PF13432">
    <property type="entry name" value="TPR_16"/>
    <property type="match status" value="1"/>
</dbReference>
<dbReference type="Gene3D" id="1.25.40.10">
    <property type="entry name" value="Tetratricopeptide repeat domain"/>
    <property type="match status" value="5"/>
</dbReference>
<dbReference type="InterPro" id="IPR019734">
    <property type="entry name" value="TPR_rpt"/>
</dbReference>
<dbReference type="KEGG" id="taer:GT409_05545"/>
<gene>
    <name evidence="2" type="ORF">GT409_05545</name>
</gene>
<dbReference type="InterPro" id="IPR011990">
    <property type="entry name" value="TPR-like_helical_dom_sf"/>
</dbReference>
<name>A0A6P1M7B5_9BACT</name>
<proteinExistence type="predicted"/>
<protein>
    <submittedName>
        <fullName evidence="2">Tetratricopeptide repeat protein</fullName>
    </submittedName>
</protein>
<organism evidence="2 3">
    <name type="scientific">Tichowtungia aerotolerans</name>
    <dbReference type="NCBI Taxonomy" id="2697043"/>
    <lineage>
        <taxon>Bacteria</taxon>
        <taxon>Pseudomonadati</taxon>
        <taxon>Kiritimatiellota</taxon>
        <taxon>Tichowtungiia</taxon>
        <taxon>Tichowtungiales</taxon>
        <taxon>Tichowtungiaceae</taxon>
        <taxon>Tichowtungia</taxon>
    </lineage>
</organism>
<dbReference type="AlphaFoldDB" id="A0A6P1M7B5"/>
<dbReference type="Proteomes" id="UP000464954">
    <property type="component" value="Chromosome"/>
</dbReference>
<accession>A0A6P1M7B5</accession>
<dbReference type="Pfam" id="PF13174">
    <property type="entry name" value="TPR_6"/>
    <property type="match status" value="1"/>
</dbReference>
<keyword evidence="3" id="KW-1185">Reference proteome</keyword>
<feature type="region of interest" description="Disordered" evidence="1">
    <location>
        <begin position="757"/>
        <end position="776"/>
    </location>
</feature>
<sequence length="776" mass="86655">MDRCALFSALLFCILQSTFAYEEELRFVTGLTEEGFPKLAEKILFRTLEKYPDAESEAPELRVRILIASRKFDQAAEQISTVRNPEPLWLFLAESAAGDLAVQAYQNYFNTAEHPDNLAVFKYGALLEERGDDAAAIRLYEKVDARPVKSRLAALLVESDPDRALKLAEDVQLGGLDLWFGSAVVSWAQVMIGKGEWDETRTVLEGQLELLKQLSDSVDASVAPLAGARYWLGVCYEHAGRNADALTQFYNVYAKYGNSAWGPQAQSKAQALIDDFEAEGKTVNIDLGANLAKMEESTFRVARRLFFDRQYAEAVLAYIAALNDYPEGSESITALRELALCAIQLDDPLMAETVGFYLAERFSDEPQAGDALLAAGKAALDSKRDELAWMLYDLFIENFFSHPRAPAVLYSLSGLRKNEGYLFQLLENYPDSTYYARALGRLAWNAYQAKDYKSAAERFAPYVETETNPQKRIRARFAFGDSYRQLEWWGAGSACFQTLEKQMADAASGFGVSAETLTFNQAFWEKSIYYQAVCLKELGETDEAIACFDRFLSTFPRSELAEQVRFSKAKTLVEAERYAEALPALDGLDGEFAEPVCYYRGIAQYETGAYEASFQTLEKLLTDWPVSAFTYEAMFVQGRAFNAAGRNDDAIRVLGEIMNFATDDELMHRASLELGRAQNDPAEKLASFQRVALLADPEKNADLIAQALFESLPLYLELDRPADLIADADRLTAEFSSFGKTAEIALLKTRAEQIQKELTADNADGNGSKEGSRRLK</sequence>
<evidence type="ECO:0000256" key="1">
    <source>
        <dbReference type="SAM" id="MobiDB-lite"/>
    </source>
</evidence>